<evidence type="ECO:0000256" key="1">
    <source>
        <dbReference type="SAM" id="MobiDB-lite"/>
    </source>
</evidence>
<name>A0ABU0Z852_9ACTN</name>
<evidence type="ECO:0000313" key="2">
    <source>
        <dbReference type="EMBL" id="MDQ7903235.1"/>
    </source>
</evidence>
<reference evidence="2 3" key="1">
    <citation type="submission" date="2023-08" db="EMBL/GenBank/DDBJ databases">
        <title>Phytohabitans sansha sp. nov., isolated from marine sediment.</title>
        <authorList>
            <person name="Zhao Y."/>
            <person name="Yi K."/>
        </authorList>
    </citation>
    <scope>NUCLEOTIDE SEQUENCE [LARGE SCALE GENOMIC DNA]</scope>
    <source>
        <strain evidence="2 3">ZYX-F-186</strain>
    </source>
</reference>
<dbReference type="EMBL" id="JAVHUY010000001">
    <property type="protein sequence ID" value="MDQ7903235.1"/>
    <property type="molecule type" value="Genomic_DNA"/>
</dbReference>
<protein>
    <submittedName>
        <fullName evidence="2">Uncharacterized protein</fullName>
    </submittedName>
</protein>
<accession>A0ABU0Z852</accession>
<keyword evidence="3" id="KW-1185">Reference proteome</keyword>
<proteinExistence type="predicted"/>
<dbReference type="RefSeq" id="WP_308710504.1">
    <property type="nucleotide sequence ID" value="NZ_JAVHUY010000001.1"/>
</dbReference>
<organism evidence="2 3">
    <name type="scientific">Phytohabitans maris</name>
    <dbReference type="NCBI Taxonomy" id="3071409"/>
    <lineage>
        <taxon>Bacteria</taxon>
        <taxon>Bacillati</taxon>
        <taxon>Actinomycetota</taxon>
        <taxon>Actinomycetes</taxon>
        <taxon>Micromonosporales</taxon>
        <taxon>Micromonosporaceae</taxon>
    </lineage>
</organism>
<evidence type="ECO:0000313" key="3">
    <source>
        <dbReference type="Proteomes" id="UP001230908"/>
    </source>
</evidence>
<feature type="region of interest" description="Disordered" evidence="1">
    <location>
        <begin position="35"/>
        <end position="64"/>
    </location>
</feature>
<gene>
    <name evidence="2" type="ORF">RB614_01710</name>
</gene>
<dbReference type="Proteomes" id="UP001230908">
    <property type="component" value="Unassembled WGS sequence"/>
</dbReference>
<sequence length="64" mass="7091">MTNLDAHSALTLHRHRSAELFAEADRSRLARAVVRGGGGHEQPRWWSRSGRRHHGAATRAPALS</sequence>
<comment type="caution">
    <text evidence="2">The sequence shown here is derived from an EMBL/GenBank/DDBJ whole genome shotgun (WGS) entry which is preliminary data.</text>
</comment>